<dbReference type="RefSeq" id="WP_382353049.1">
    <property type="nucleotide sequence ID" value="NZ_JBHSMC010000020.1"/>
</dbReference>
<dbReference type="EC" id="2.7.7.9" evidence="2"/>
<feature type="domain" description="Nucleotidyl transferase" evidence="6">
    <location>
        <begin position="4"/>
        <end position="265"/>
    </location>
</feature>
<dbReference type="Gene3D" id="3.90.550.10">
    <property type="entry name" value="Spore Coat Polysaccharide Biosynthesis Protein SpsA, Chain A"/>
    <property type="match status" value="1"/>
</dbReference>
<keyword evidence="4 7" id="KW-0548">Nucleotidyltransferase</keyword>
<accession>A0ABW0LLQ0</accession>
<protein>
    <recommendedName>
        <fullName evidence="2">UTP--glucose-1-phosphate uridylyltransferase</fullName>
        <ecNumber evidence="2">2.7.7.9</ecNumber>
    </recommendedName>
</protein>
<evidence type="ECO:0000256" key="1">
    <source>
        <dbReference type="ARBA" id="ARBA00006890"/>
    </source>
</evidence>
<dbReference type="Proteomes" id="UP001596147">
    <property type="component" value="Unassembled WGS sequence"/>
</dbReference>
<evidence type="ECO:0000313" key="7">
    <source>
        <dbReference type="EMBL" id="MFC5465917.1"/>
    </source>
</evidence>
<comment type="catalytic activity">
    <reaction evidence="5">
        <text>alpha-D-glucose 1-phosphate + UTP + H(+) = UDP-alpha-D-glucose + diphosphate</text>
        <dbReference type="Rhea" id="RHEA:19889"/>
        <dbReference type="ChEBI" id="CHEBI:15378"/>
        <dbReference type="ChEBI" id="CHEBI:33019"/>
        <dbReference type="ChEBI" id="CHEBI:46398"/>
        <dbReference type="ChEBI" id="CHEBI:58601"/>
        <dbReference type="ChEBI" id="CHEBI:58885"/>
        <dbReference type="EC" id="2.7.7.9"/>
    </reaction>
</comment>
<keyword evidence="3 7" id="KW-0808">Transferase</keyword>
<proteinExistence type="inferred from homology"/>
<evidence type="ECO:0000313" key="8">
    <source>
        <dbReference type="Proteomes" id="UP001596147"/>
    </source>
</evidence>
<comment type="similarity">
    <text evidence="1">Belongs to the UDPGP type 2 family.</text>
</comment>
<dbReference type="PANTHER" id="PTHR43197">
    <property type="entry name" value="UTP--GLUCOSE-1-PHOSPHATE URIDYLYLTRANSFERASE"/>
    <property type="match status" value="1"/>
</dbReference>
<evidence type="ECO:0000256" key="2">
    <source>
        <dbReference type="ARBA" id="ARBA00012415"/>
    </source>
</evidence>
<dbReference type="InterPro" id="IPR029044">
    <property type="entry name" value="Nucleotide-diphossugar_trans"/>
</dbReference>
<evidence type="ECO:0000256" key="3">
    <source>
        <dbReference type="ARBA" id="ARBA00022679"/>
    </source>
</evidence>
<dbReference type="EMBL" id="JBHSMC010000020">
    <property type="protein sequence ID" value="MFC5465917.1"/>
    <property type="molecule type" value="Genomic_DNA"/>
</dbReference>
<evidence type="ECO:0000256" key="5">
    <source>
        <dbReference type="ARBA" id="ARBA00048128"/>
    </source>
</evidence>
<dbReference type="PANTHER" id="PTHR43197:SF1">
    <property type="entry name" value="UTP--GLUCOSE-1-PHOSPHATE URIDYLYLTRANSFERASE"/>
    <property type="match status" value="1"/>
</dbReference>
<dbReference type="InterPro" id="IPR005771">
    <property type="entry name" value="GalU_uridylyltTrfase_bac/arc"/>
</dbReference>
<reference evidence="8" key="1">
    <citation type="journal article" date="2019" name="Int. J. Syst. Evol. Microbiol.">
        <title>The Global Catalogue of Microorganisms (GCM) 10K type strain sequencing project: providing services to taxonomists for standard genome sequencing and annotation.</title>
        <authorList>
            <consortium name="The Broad Institute Genomics Platform"/>
            <consortium name="The Broad Institute Genome Sequencing Center for Infectious Disease"/>
            <person name="Wu L."/>
            <person name="Ma J."/>
        </authorList>
    </citation>
    <scope>NUCLEOTIDE SEQUENCE [LARGE SCALE GENOMIC DNA]</scope>
    <source>
        <strain evidence="8">CGMCC 1.12237</strain>
    </source>
</reference>
<evidence type="ECO:0000256" key="4">
    <source>
        <dbReference type="ARBA" id="ARBA00022695"/>
    </source>
</evidence>
<dbReference type="CDD" id="cd02541">
    <property type="entry name" value="UGPase_prokaryotic"/>
    <property type="match status" value="1"/>
</dbReference>
<comment type="caution">
    <text evidence="7">The sequence shown here is derived from an EMBL/GenBank/DDBJ whole genome shotgun (WGS) entry which is preliminary data.</text>
</comment>
<name>A0ABW0LLQ0_9BACI</name>
<organism evidence="7 8">
    <name type="scientific">Lederbergia graminis</name>
    <dbReference type="NCBI Taxonomy" id="735518"/>
    <lineage>
        <taxon>Bacteria</taxon>
        <taxon>Bacillati</taxon>
        <taxon>Bacillota</taxon>
        <taxon>Bacilli</taxon>
        <taxon>Bacillales</taxon>
        <taxon>Bacillaceae</taxon>
        <taxon>Lederbergia</taxon>
    </lineage>
</organism>
<dbReference type="GO" id="GO:0003983">
    <property type="term" value="F:UTP:glucose-1-phosphate uridylyltransferase activity"/>
    <property type="evidence" value="ECO:0007669"/>
    <property type="project" value="UniProtKB-EC"/>
</dbReference>
<gene>
    <name evidence="7" type="ORF">ACFPM4_14390</name>
</gene>
<sequence length="269" mass="30057">MIKKAIIPAAGYGTRGLPITKVVPKELFPIGDKPAIHYIVEEAIAAGIEEILIVVSRSKNLIIDYFDRSLELEAFLEKNGKTHLLEKLKFPKVHIQYTRQTYASGLGDAILLGKQFVGDEPFAVLLPDEVILDHEKAGLGQLVKLYEKNQKSVLGLYKVEKTLLSNYGVVDCKLVEKDIASILNIVEKPVSNPPSKYAVIGRYIFNPQIFSYLEQVKPGVGGEIQLTDAINEMLASEKYDGVMLHGNRFDISILDDYITANQYIRSTYK</sequence>
<dbReference type="Pfam" id="PF00483">
    <property type="entry name" value="NTP_transferase"/>
    <property type="match status" value="1"/>
</dbReference>
<dbReference type="InterPro" id="IPR005835">
    <property type="entry name" value="NTP_transferase_dom"/>
</dbReference>
<dbReference type="SUPFAM" id="SSF53448">
    <property type="entry name" value="Nucleotide-diphospho-sugar transferases"/>
    <property type="match status" value="1"/>
</dbReference>
<keyword evidence="8" id="KW-1185">Reference proteome</keyword>
<evidence type="ECO:0000259" key="6">
    <source>
        <dbReference type="Pfam" id="PF00483"/>
    </source>
</evidence>